<gene>
    <name evidence="1" type="ORF">V473_07200</name>
</gene>
<evidence type="ECO:0000313" key="2">
    <source>
        <dbReference type="Proteomes" id="UP000052232"/>
    </source>
</evidence>
<keyword evidence="2" id="KW-1185">Reference proteome</keyword>
<accession>A0A0J7Y4J2</accession>
<evidence type="ECO:0000313" key="1">
    <source>
        <dbReference type="EMBL" id="KMS58784.1"/>
    </source>
</evidence>
<dbReference type="Proteomes" id="UP000052232">
    <property type="component" value="Unassembled WGS sequence"/>
</dbReference>
<dbReference type="AlphaFoldDB" id="A0A0J7Y4J2"/>
<sequence length="321" mass="34549">MYLSSKGAVPIATMPFPYATNALKKLNRESPERIEEIKALTEHIAKLEAEGPDNSRAVVGDNQPPEDVAPAVKISGRAAIDAHVSDLLTEAVNWADGVAIENEGQAAEVGKLYRSLQQAAELVKDNAAAEKKPHNDAVTEIQSWNNGYVAKGLKGTPDGTLTKAIAATGRLSTAWMTKQEDERKAREKIAADAALAAAKEAMALREEAKETTDIAVMDRAEDALAGAKALLRQADGVAKEKVRVAAGQGVRAVGLRSVWHADLVDGPNSWALAYSHYKQNPEFMAEFHALIKRWADRDAKIEAHRGAGVPGFNFREEKVAA</sequence>
<organism evidence="1 2">
    <name type="scientific">Sphingobium cupriresistens LL01</name>
    <dbReference type="NCBI Taxonomy" id="1420583"/>
    <lineage>
        <taxon>Bacteria</taxon>
        <taxon>Pseudomonadati</taxon>
        <taxon>Pseudomonadota</taxon>
        <taxon>Alphaproteobacteria</taxon>
        <taxon>Sphingomonadales</taxon>
        <taxon>Sphingomonadaceae</taxon>
        <taxon>Sphingobium</taxon>
    </lineage>
</organism>
<dbReference type="PATRIC" id="fig|1420583.3.peg.1450"/>
<dbReference type="EMBL" id="JACT01000001">
    <property type="protein sequence ID" value="KMS58784.1"/>
    <property type="molecule type" value="Genomic_DNA"/>
</dbReference>
<proteinExistence type="predicted"/>
<comment type="caution">
    <text evidence="1">The sequence shown here is derived from an EMBL/GenBank/DDBJ whole genome shotgun (WGS) entry which is preliminary data.</text>
</comment>
<reference evidence="1 2" key="1">
    <citation type="journal article" date="2015" name="G3 (Bethesda)">
        <title>Insights into Ongoing Evolution of the Hexachlorocyclohexane Catabolic Pathway from Comparative Genomics of Ten Sphingomonadaceae Strains.</title>
        <authorList>
            <person name="Pearce S.L."/>
            <person name="Oakeshott J.G."/>
            <person name="Pandey G."/>
        </authorList>
    </citation>
    <scope>NUCLEOTIDE SEQUENCE [LARGE SCALE GENOMIC DNA]</scope>
    <source>
        <strain evidence="1 2">LL01</strain>
    </source>
</reference>
<dbReference type="STRING" id="1420583.V473_07200"/>
<protein>
    <submittedName>
        <fullName evidence="1">Uncharacterized protein</fullName>
    </submittedName>
</protein>
<name>A0A0J7Y4J2_9SPHN</name>